<dbReference type="EMBL" id="JAFCLK010000033">
    <property type="protein sequence ID" value="MBR1139759.1"/>
    <property type="molecule type" value="Genomic_DNA"/>
</dbReference>
<name>A0ABS5GEK0_9BRAD</name>
<evidence type="ECO:0000313" key="1">
    <source>
        <dbReference type="EMBL" id="MBR1139759.1"/>
    </source>
</evidence>
<proteinExistence type="predicted"/>
<dbReference type="InterPro" id="IPR036380">
    <property type="entry name" value="Isochorismatase-like_sf"/>
</dbReference>
<evidence type="ECO:0000313" key="2">
    <source>
        <dbReference type="Proteomes" id="UP001314635"/>
    </source>
</evidence>
<protein>
    <submittedName>
        <fullName evidence="1">Isochorismatase family protein</fullName>
    </submittedName>
</protein>
<dbReference type="Proteomes" id="UP001314635">
    <property type="component" value="Unassembled WGS sequence"/>
</dbReference>
<organism evidence="1 2">
    <name type="scientific">Bradyrhizobium denitrificans</name>
    <dbReference type="NCBI Taxonomy" id="2734912"/>
    <lineage>
        <taxon>Bacteria</taxon>
        <taxon>Pseudomonadati</taxon>
        <taxon>Pseudomonadota</taxon>
        <taxon>Alphaproteobacteria</taxon>
        <taxon>Hyphomicrobiales</taxon>
        <taxon>Nitrobacteraceae</taxon>
        <taxon>Bradyrhizobium</taxon>
    </lineage>
</organism>
<dbReference type="Gene3D" id="3.40.50.850">
    <property type="entry name" value="Isochorismatase-like"/>
    <property type="match status" value="1"/>
</dbReference>
<accession>A0ABS5GEK0</accession>
<keyword evidence="2" id="KW-1185">Reference proteome</keyword>
<dbReference type="SUPFAM" id="SSF52499">
    <property type="entry name" value="Isochorismatase-like hydrolases"/>
    <property type="match status" value="1"/>
</dbReference>
<comment type="caution">
    <text evidence="1">The sequence shown here is derived from an EMBL/GenBank/DDBJ whole genome shotgun (WGS) entry which is preliminary data.</text>
</comment>
<gene>
    <name evidence="1" type="ORF">JQ619_28790</name>
</gene>
<reference evidence="2" key="1">
    <citation type="journal article" date="2021" name="ISME J.">
        <title>Evolutionary origin and ecological implication of a unique nif island in free-living Bradyrhizobium lineages.</title>
        <authorList>
            <person name="Tao J."/>
        </authorList>
    </citation>
    <scope>NUCLEOTIDE SEQUENCE [LARGE SCALE GENOMIC DNA]</scope>
    <source>
        <strain evidence="2">SZCCT0094</strain>
    </source>
</reference>
<sequence>MDTLIVVDMQVGLLRGPAKHNLQGVIEHINLLAKKVRDDGGQII</sequence>